<gene>
    <name evidence="2" type="ORF">LZG35_01985</name>
</gene>
<dbReference type="PROSITE" id="PS51257">
    <property type="entry name" value="PROKAR_LIPOPROTEIN"/>
    <property type="match status" value="1"/>
</dbReference>
<keyword evidence="1" id="KW-0732">Signal</keyword>
<dbReference type="AlphaFoldDB" id="A0A9Q3ZBM2"/>
<dbReference type="Pfam" id="PF07233">
    <property type="entry name" value="DUF1425"/>
    <property type="match status" value="1"/>
</dbReference>
<comment type="caution">
    <text evidence="2">The sequence shown here is derived from an EMBL/GenBank/DDBJ whole genome shotgun (WGS) entry which is preliminary data.</text>
</comment>
<feature type="chain" id="PRO_5040186437" evidence="1">
    <location>
        <begin position="23"/>
        <end position="132"/>
    </location>
</feature>
<dbReference type="InterPro" id="IPR038483">
    <property type="entry name" value="YcfL-like_sf"/>
</dbReference>
<protein>
    <submittedName>
        <fullName evidence="2">YcfL family protein</fullName>
    </submittedName>
</protein>
<sequence>MTRFLCRVAPMLAVLLLTACSASNMSRLEVADDGEHLQLYSNNSLLASRLSVEEVRRKRVNDLLYMQATLENGWKFELDFQYKIKWFDQQGFELAPQSQPWRQLVMAGRSQANVQAVAPNPSAVRFEIWVRE</sequence>
<evidence type="ECO:0000256" key="1">
    <source>
        <dbReference type="SAM" id="SignalP"/>
    </source>
</evidence>
<reference evidence="2" key="1">
    <citation type="submission" date="2022-01" db="EMBL/GenBank/DDBJ databases">
        <authorList>
            <person name="Karlyshev A.V."/>
            <person name="Jaspars M."/>
        </authorList>
    </citation>
    <scope>NUCLEOTIDE SEQUENCE</scope>
    <source>
        <strain evidence="2">AGSA3-2</strain>
    </source>
</reference>
<dbReference type="CDD" id="cd09030">
    <property type="entry name" value="DUF1425"/>
    <property type="match status" value="1"/>
</dbReference>
<dbReference type="InterPro" id="IPR010824">
    <property type="entry name" value="DUF1425"/>
</dbReference>
<organism evidence="2 3">
    <name type="scientific">Alloalcanivorax xenomutans</name>
    <dbReference type="NCBI Taxonomy" id="1094342"/>
    <lineage>
        <taxon>Bacteria</taxon>
        <taxon>Pseudomonadati</taxon>
        <taxon>Pseudomonadota</taxon>
        <taxon>Gammaproteobacteria</taxon>
        <taxon>Oceanospirillales</taxon>
        <taxon>Alcanivoracaceae</taxon>
        <taxon>Alloalcanivorax</taxon>
    </lineage>
</organism>
<accession>A0A9Q3ZBM2</accession>
<proteinExistence type="predicted"/>
<dbReference type="GeneID" id="94684780"/>
<dbReference type="EMBL" id="JAJVKT010000002">
    <property type="protein sequence ID" value="MCE7507390.1"/>
    <property type="molecule type" value="Genomic_DNA"/>
</dbReference>
<dbReference type="Gene3D" id="2.60.40.3230">
    <property type="match status" value="1"/>
</dbReference>
<evidence type="ECO:0000313" key="3">
    <source>
        <dbReference type="Proteomes" id="UP001107961"/>
    </source>
</evidence>
<dbReference type="Proteomes" id="UP001107961">
    <property type="component" value="Unassembled WGS sequence"/>
</dbReference>
<keyword evidence="3" id="KW-1185">Reference proteome</keyword>
<dbReference type="RefSeq" id="WP_022997419.1">
    <property type="nucleotide sequence ID" value="NZ_CBDDTQ010000003.1"/>
</dbReference>
<name>A0A9Q3ZBM2_9GAMM</name>
<dbReference type="KEGG" id="axe:P40_00135"/>
<evidence type="ECO:0000313" key="2">
    <source>
        <dbReference type="EMBL" id="MCE7507390.1"/>
    </source>
</evidence>
<feature type="signal peptide" evidence="1">
    <location>
        <begin position="1"/>
        <end position="22"/>
    </location>
</feature>